<reference evidence="6 7" key="1">
    <citation type="journal article" date="2016" name="Nat. Commun.">
        <title>Thousands of microbial genomes shed light on interconnected biogeochemical processes in an aquifer system.</title>
        <authorList>
            <person name="Anantharaman K."/>
            <person name="Brown C.T."/>
            <person name="Hug L.A."/>
            <person name="Sharon I."/>
            <person name="Castelle C.J."/>
            <person name="Probst A.J."/>
            <person name="Thomas B.C."/>
            <person name="Singh A."/>
            <person name="Wilkins M.J."/>
            <person name="Karaoz U."/>
            <person name="Brodie E.L."/>
            <person name="Williams K.H."/>
            <person name="Hubbard S.S."/>
            <person name="Banfield J.F."/>
        </authorList>
    </citation>
    <scope>NUCLEOTIDE SEQUENCE [LARGE SCALE GENOMIC DNA]</scope>
</reference>
<keyword evidence="4" id="KW-1133">Transmembrane helix</keyword>
<dbReference type="Gene3D" id="1.10.287.470">
    <property type="entry name" value="Helix hairpin bin"/>
    <property type="match status" value="1"/>
</dbReference>
<keyword evidence="4" id="KW-0812">Transmembrane</keyword>
<protein>
    <recommendedName>
        <fullName evidence="5">CusB-like beta-barrel domain-containing protein</fullName>
    </recommendedName>
</protein>
<dbReference type="GO" id="GO:0030313">
    <property type="term" value="C:cell envelope"/>
    <property type="evidence" value="ECO:0007669"/>
    <property type="project" value="UniProtKB-SubCell"/>
</dbReference>
<keyword evidence="3" id="KW-0175">Coiled coil</keyword>
<evidence type="ECO:0000313" key="7">
    <source>
        <dbReference type="Proteomes" id="UP000179106"/>
    </source>
</evidence>
<dbReference type="GO" id="GO:0016020">
    <property type="term" value="C:membrane"/>
    <property type="evidence" value="ECO:0007669"/>
    <property type="project" value="InterPro"/>
</dbReference>
<dbReference type="NCBIfam" id="TIGR01730">
    <property type="entry name" value="RND_mfp"/>
    <property type="match status" value="1"/>
</dbReference>
<dbReference type="EMBL" id="MHNW01000015">
    <property type="protein sequence ID" value="OGZ53594.1"/>
    <property type="molecule type" value="Genomic_DNA"/>
</dbReference>
<evidence type="ECO:0000256" key="3">
    <source>
        <dbReference type="ARBA" id="ARBA00023054"/>
    </source>
</evidence>
<dbReference type="GO" id="GO:0022857">
    <property type="term" value="F:transmembrane transporter activity"/>
    <property type="evidence" value="ECO:0007669"/>
    <property type="project" value="InterPro"/>
</dbReference>
<dbReference type="Gene3D" id="2.40.50.100">
    <property type="match status" value="1"/>
</dbReference>
<feature type="domain" description="CusB-like beta-barrel" evidence="5">
    <location>
        <begin position="396"/>
        <end position="471"/>
    </location>
</feature>
<dbReference type="Gene3D" id="2.40.30.170">
    <property type="match status" value="1"/>
</dbReference>
<dbReference type="Pfam" id="PF25954">
    <property type="entry name" value="Beta-barrel_RND_2"/>
    <property type="match status" value="1"/>
</dbReference>
<comment type="subcellular location">
    <subcellularLocation>
        <location evidence="1">Cell envelope</location>
    </subcellularLocation>
</comment>
<comment type="caution">
    <text evidence="6">The sequence shown here is derived from an EMBL/GenBank/DDBJ whole genome shotgun (WGS) entry which is preliminary data.</text>
</comment>
<evidence type="ECO:0000256" key="1">
    <source>
        <dbReference type="ARBA" id="ARBA00004196"/>
    </source>
</evidence>
<dbReference type="PANTHER" id="PTHR32347">
    <property type="entry name" value="EFFLUX SYSTEM COMPONENT YKNX-RELATED"/>
    <property type="match status" value="1"/>
</dbReference>
<dbReference type="SUPFAM" id="SSF111369">
    <property type="entry name" value="HlyD-like secretion proteins"/>
    <property type="match status" value="2"/>
</dbReference>
<dbReference type="PANTHER" id="PTHR32347:SF23">
    <property type="entry name" value="BLL5650 PROTEIN"/>
    <property type="match status" value="1"/>
</dbReference>
<dbReference type="AlphaFoldDB" id="A0A1G2GTS3"/>
<proteinExistence type="inferred from homology"/>
<evidence type="ECO:0000313" key="6">
    <source>
        <dbReference type="EMBL" id="OGZ53594.1"/>
    </source>
</evidence>
<dbReference type="Proteomes" id="UP000179106">
    <property type="component" value="Unassembled WGS sequence"/>
</dbReference>
<dbReference type="Gene3D" id="2.40.420.20">
    <property type="match status" value="1"/>
</dbReference>
<dbReference type="InterPro" id="IPR058792">
    <property type="entry name" value="Beta-barrel_RND_2"/>
</dbReference>
<comment type="similarity">
    <text evidence="2">Belongs to the membrane fusion protein (MFP) (TC 8.A.1) family.</text>
</comment>
<name>A0A1G2GTS3_9BACT</name>
<gene>
    <name evidence="6" type="ORF">A3B25_00630</name>
</gene>
<evidence type="ECO:0000256" key="4">
    <source>
        <dbReference type="SAM" id="Phobius"/>
    </source>
</evidence>
<accession>A0A1G2GTS3</accession>
<organism evidence="6 7">
    <name type="scientific">Candidatus Ryanbacteria bacterium RIFCSPLOWO2_01_FULL_48_26</name>
    <dbReference type="NCBI Taxonomy" id="1802126"/>
    <lineage>
        <taxon>Bacteria</taxon>
        <taxon>Candidatus Ryaniibacteriota</taxon>
    </lineage>
</organism>
<dbReference type="STRING" id="1802126.A3B25_00630"/>
<dbReference type="InterPro" id="IPR050465">
    <property type="entry name" value="UPF0194_transport"/>
</dbReference>
<keyword evidence="4" id="KW-0472">Membrane</keyword>
<feature type="transmembrane region" description="Helical" evidence="4">
    <location>
        <begin position="31"/>
        <end position="50"/>
    </location>
</feature>
<evidence type="ECO:0000256" key="2">
    <source>
        <dbReference type="ARBA" id="ARBA00009477"/>
    </source>
</evidence>
<sequence>MLEKFAVKQIFSYDYIYIIYRKKIMKTFFKSKFGISIVAIIVIVAGGITISKLKGGVAHTFIEAKKGAISQEVIVTGKITPVDELDLAFERTGRISRVGADAGDEVQPGEILIELDSSELRASLGEAQANAKAQKAKLDELVRGTRPENIQIAKTDLLKAEQDLANEYSSVTQILNDAYAKTDDAVRNQLNALFTNGDGITPQLTFSTSDSQAQIDVQSGRITAGTELNAWKSELAALASQSPTDKLEAATTRALLHLEKILAFLNRTMDAIVSSQLPVANTYKTNVTAARSAVNTAISDVNGKIQNIASEKIAVDQAKNELSLQLAGSTAEDIHAQEAQLAQAEASVAVAQARVNQTILRSPIAGVVSKMDGKIGEVISANTIIASVISKDKFQIDANIPEIDIGKISLGDNVSITFDAFPEEMFSGKVIKIDPAETIIDGVVNFKTVIGLDNVDERLKSGLTANLSIETDRKNDVLILPQEALMEKKQGTFVQKYENGALKEYPVAVGLRDKNGSVEIISGVTLGENVVNIGRKSAP</sequence>
<dbReference type="InterPro" id="IPR006143">
    <property type="entry name" value="RND_pump_MFP"/>
</dbReference>
<evidence type="ECO:0000259" key="5">
    <source>
        <dbReference type="Pfam" id="PF25954"/>
    </source>
</evidence>